<keyword evidence="2" id="KW-1185">Reference proteome</keyword>
<name>A0A8H7E0R0_9EURO</name>
<evidence type="ECO:0000313" key="1">
    <source>
        <dbReference type="EMBL" id="KAF7505137.1"/>
    </source>
</evidence>
<protein>
    <recommendedName>
        <fullName evidence="3">Protein kinase domain-containing protein</fullName>
    </recommendedName>
</protein>
<reference evidence="1" key="1">
    <citation type="submission" date="2020-02" db="EMBL/GenBank/DDBJ databases">
        <authorList>
            <person name="Palmer J.M."/>
        </authorList>
    </citation>
    <scope>NUCLEOTIDE SEQUENCE</scope>
    <source>
        <strain evidence="1">EPUS1.4</strain>
        <tissue evidence="1">Thallus</tissue>
    </source>
</reference>
<proteinExistence type="predicted"/>
<dbReference type="AlphaFoldDB" id="A0A8H7E0R0"/>
<sequence length="76" mass="9109">MDWDLIEHFKIEVQFCDDHVLHVEYVTDHIRGLRKARLERRWYTKQHIGNGSFGDVLLQVQREGHRDIADRAVKVI</sequence>
<accession>A0A8H7E0R0</accession>
<gene>
    <name evidence="1" type="ORF">GJ744_001203</name>
</gene>
<dbReference type="EMBL" id="JAACFV010000117">
    <property type="protein sequence ID" value="KAF7505137.1"/>
    <property type="molecule type" value="Genomic_DNA"/>
</dbReference>
<comment type="caution">
    <text evidence="1">The sequence shown here is derived from an EMBL/GenBank/DDBJ whole genome shotgun (WGS) entry which is preliminary data.</text>
</comment>
<dbReference type="OrthoDB" id="10252171at2759"/>
<organism evidence="1 2">
    <name type="scientific">Endocarpon pusillum</name>
    <dbReference type="NCBI Taxonomy" id="364733"/>
    <lineage>
        <taxon>Eukaryota</taxon>
        <taxon>Fungi</taxon>
        <taxon>Dikarya</taxon>
        <taxon>Ascomycota</taxon>
        <taxon>Pezizomycotina</taxon>
        <taxon>Eurotiomycetes</taxon>
        <taxon>Chaetothyriomycetidae</taxon>
        <taxon>Verrucariales</taxon>
        <taxon>Verrucariaceae</taxon>
        <taxon>Endocarpon</taxon>
    </lineage>
</organism>
<evidence type="ECO:0008006" key="3">
    <source>
        <dbReference type="Google" id="ProtNLM"/>
    </source>
</evidence>
<evidence type="ECO:0000313" key="2">
    <source>
        <dbReference type="Proteomes" id="UP000606974"/>
    </source>
</evidence>
<dbReference type="Proteomes" id="UP000606974">
    <property type="component" value="Unassembled WGS sequence"/>
</dbReference>